<keyword evidence="6" id="KW-1185">Reference proteome</keyword>
<dbReference type="RefSeq" id="WP_213946579.1">
    <property type="nucleotide sequence ID" value="NZ_JAHCMY010000017.1"/>
</dbReference>
<reference evidence="5 6" key="1">
    <citation type="submission" date="2021-05" db="EMBL/GenBank/DDBJ databases">
        <authorList>
            <person name="Zhang Z.D."/>
            <person name="Osman G."/>
        </authorList>
    </citation>
    <scope>NUCLEOTIDE SEQUENCE [LARGE SCALE GENOMIC DNA]</scope>
    <source>
        <strain evidence="5 6">KCTC 32217</strain>
    </source>
</reference>
<accession>A0AAP2CKA4</accession>
<dbReference type="EMBL" id="JAHCMY010000017">
    <property type="protein sequence ID" value="MBS9525722.1"/>
    <property type="molecule type" value="Genomic_DNA"/>
</dbReference>
<dbReference type="InterPro" id="IPR050807">
    <property type="entry name" value="TransReg_Diox_bact_type"/>
</dbReference>
<comment type="caution">
    <text evidence="5">The sequence shown here is derived from an EMBL/GenBank/DDBJ whole genome shotgun (WGS) entry which is preliminary data.</text>
</comment>
<evidence type="ECO:0000256" key="2">
    <source>
        <dbReference type="ARBA" id="ARBA00023125"/>
    </source>
</evidence>
<dbReference type="GO" id="GO:0003700">
    <property type="term" value="F:DNA-binding transcription factor activity"/>
    <property type="evidence" value="ECO:0007669"/>
    <property type="project" value="TreeGrafter"/>
</dbReference>
<dbReference type="InterPro" id="IPR001387">
    <property type="entry name" value="Cro/C1-type_HTH"/>
</dbReference>
<dbReference type="SUPFAM" id="SSF47413">
    <property type="entry name" value="lambda repressor-like DNA-binding domains"/>
    <property type="match status" value="1"/>
</dbReference>
<keyword evidence="3" id="KW-0804">Transcription</keyword>
<keyword evidence="1" id="KW-0805">Transcription regulation</keyword>
<dbReference type="CDD" id="cd00093">
    <property type="entry name" value="HTH_XRE"/>
    <property type="match status" value="1"/>
</dbReference>
<evidence type="ECO:0000256" key="1">
    <source>
        <dbReference type="ARBA" id="ARBA00023015"/>
    </source>
</evidence>
<dbReference type="Gene3D" id="1.10.260.40">
    <property type="entry name" value="lambda repressor-like DNA-binding domains"/>
    <property type="match status" value="1"/>
</dbReference>
<evidence type="ECO:0000313" key="5">
    <source>
        <dbReference type="EMBL" id="MBS9525722.1"/>
    </source>
</evidence>
<dbReference type="PANTHER" id="PTHR46797">
    <property type="entry name" value="HTH-TYPE TRANSCRIPTIONAL REGULATOR"/>
    <property type="match status" value="1"/>
</dbReference>
<evidence type="ECO:0000313" key="6">
    <source>
        <dbReference type="Proteomes" id="UP001319104"/>
    </source>
</evidence>
<dbReference type="PROSITE" id="PS50943">
    <property type="entry name" value="HTH_CROC1"/>
    <property type="match status" value="1"/>
</dbReference>
<evidence type="ECO:0000256" key="3">
    <source>
        <dbReference type="ARBA" id="ARBA00023163"/>
    </source>
</evidence>
<organism evidence="5 6">
    <name type="scientific">Litoribacter ruber</name>
    <dbReference type="NCBI Taxonomy" id="702568"/>
    <lineage>
        <taxon>Bacteria</taxon>
        <taxon>Pseudomonadati</taxon>
        <taxon>Bacteroidota</taxon>
        <taxon>Cytophagia</taxon>
        <taxon>Cytophagales</taxon>
        <taxon>Cyclobacteriaceae</taxon>
        <taxon>Litoribacter</taxon>
    </lineage>
</organism>
<gene>
    <name evidence="5" type="ORF">KI659_17010</name>
</gene>
<evidence type="ECO:0000259" key="4">
    <source>
        <dbReference type="PROSITE" id="PS50943"/>
    </source>
</evidence>
<dbReference type="PANTHER" id="PTHR46797:SF23">
    <property type="entry name" value="HTH-TYPE TRANSCRIPTIONAL REGULATOR SUTR"/>
    <property type="match status" value="1"/>
</dbReference>
<dbReference type="GO" id="GO:0005829">
    <property type="term" value="C:cytosol"/>
    <property type="evidence" value="ECO:0007669"/>
    <property type="project" value="TreeGrafter"/>
</dbReference>
<feature type="domain" description="HTH cro/C1-type" evidence="4">
    <location>
        <begin position="5"/>
        <end position="59"/>
    </location>
</feature>
<proteinExistence type="predicted"/>
<dbReference type="GO" id="GO:0003677">
    <property type="term" value="F:DNA binding"/>
    <property type="evidence" value="ECO:0007669"/>
    <property type="project" value="UniProtKB-KW"/>
</dbReference>
<dbReference type="Proteomes" id="UP001319104">
    <property type="component" value="Unassembled WGS sequence"/>
</dbReference>
<dbReference type="InterPro" id="IPR010982">
    <property type="entry name" value="Lambda_DNA-bd_dom_sf"/>
</dbReference>
<keyword evidence="2" id="KW-0238">DNA-binding</keyword>
<sequence>MGNRIAELRKSKKISQEDLVEFTGFTLSQIGRIERGEVNTSISHLSKIAYALKVHPKELLDFDLK</sequence>
<dbReference type="Pfam" id="PF01381">
    <property type="entry name" value="HTH_3"/>
    <property type="match status" value="1"/>
</dbReference>
<dbReference type="SMART" id="SM00530">
    <property type="entry name" value="HTH_XRE"/>
    <property type="match status" value="1"/>
</dbReference>
<protein>
    <submittedName>
        <fullName evidence="5">Helix-turn-helix transcriptional regulator</fullName>
    </submittedName>
</protein>
<dbReference type="AlphaFoldDB" id="A0AAP2CKA4"/>
<name>A0AAP2CKA4_9BACT</name>